<gene>
    <name evidence="1" type="ORF">CBM2594_U10209</name>
</gene>
<dbReference type="AlphaFoldDB" id="A0A7Z7JHW5"/>
<dbReference type="EMBL" id="OGUU01000045">
    <property type="protein sequence ID" value="SPC25708.1"/>
    <property type="molecule type" value="Genomic_DNA"/>
</dbReference>
<sequence>MLALILAFTLALVVYPILSAIQDSADEHA</sequence>
<proteinExistence type="predicted"/>
<name>A0A7Z7JHW5_9BURK</name>
<evidence type="ECO:0000313" key="1">
    <source>
        <dbReference type="EMBL" id="SPC25708.1"/>
    </source>
</evidence>
<organism evidence="1 2">
    <name type="scientific">Cupriavidus taiwanensis</name>
    <dbReference type="NCBI Taxonomy" id="164546"/>
    <lineage>
        <taxon>Bacteria</taxon>
        <taxon>Pseudomonadati</taxon>
        <taxon>Pseudomonadota</taxon>
        <taxon>Betaproteobacteria</taxon>
        <taxon>Burkholderiales</taxon>
        <taxon>Burkholderiaceae</taxon>
        <taxon>Cupriavidus</taxon>
    </lineage>
</organism>
<accession>A0A7Z7JHW5</accession>
<comment type="caution">
    <text evidence="1">The sequence shown here is derived from an EMBL/GenBank/DDBJ whole genome shotgun (WGS) entry which is preliminary data.</text>
</comment>
<evidence type="ECO:0000313" key="2">
    <source>
        <dbReference type="Proteomes" id="UP000257139"/>
    </source>
</evidence>
<dbReference type="Proteomes" id="UP000257139">
    <property type="component" value="Unassembled WGS sequence"/>
</dbReference>
<protein>
    <submittedName>
        <fullName evidence="1">Uncharacterized protein</fullName>
    </submittedName>
</protein>
<reference evidence="1 2" key="1">
    <citation type="submission" date="2018-01" db="EMBL/GenBank/DDBJ databases">
        <authorList>
            <person name="Clerissi C."/>
        </authorList>
    </citation>
    <scope>NUCLEOTIDE SEQUENCE [LARGE SCALE GENOMIC DNA]</scope>
    <source>
        <strain evidence="1">Cupriavidus taiwanensis STM 6021</strain>
    </source>
</reference>